<keyword evidence="3" id="KW-1185">Reference proteome</keyword>
<evidence type="ECO:0000256" key="1">
    <source>
        <dbReference type="SAM" id="MobiDB-lite"/>
    </source>
</evidence>
<dbReference type="Proteomes" id="UP001157006">
    <property type="component" value="Chromosome 3"/>
</dbReference>
<evidence type="ECO:0000313" key="2">
    <source>
        <dbReference type="EMBL" id="CAI8604242.1"/>
    </source>
</evidence>
<reference evidence="2 3" key="1">
    <citation type="submission" date="2023-01" db="EMBL/GenBank/DDBJ databases">
        <authorList>
            <person name="Kreplak J."/>
        </authorList>
    </citation>
    <scope>NUCLEOTIDE SEQUENCE [LARGE SCALE GENOMIC DNA]</scope>
</reference>
<accession>A0AAV1A4U5</accession>
<name>A0AAV1A4U5_VICFA</name>
<evidence type="ECO:0000313" key="3">
    <source>
        <dbReference type="Proteomes" id="UP001157006"/>
    </source>
</evidence>
<organism evidence="2 3">
    <name type="scientific">Vicia faba</name>
    <name type="common">Broad bean</name>
    <name type="synonym">Faba vulgaris</name>
    <dbReference type="NCBI Taxonomy" id="3906"/>
    <lineage>
        <taxon>Eukaryota</taxon>
        <taxon>Viridiplantae</taxon>
        <taxon>Streptophyta</taxon>
        <taxon>Embryophyta</taxon>
        <taxon>Tracheophyta</taxon>
        <taxon>Spermatophyta</taxon>
        <taxon>Magnoliopsida</taxon>
        <taxon>eudicotyledons</taxon>
        <taxon>Gunneridae</taxon>
        <taxon>Pentapetalae</taxon>
        <taxon>rosids</taxon>
        <taxon>fabids</taxon>
        <taxon>Fabales</taxon>
        <taxon>Fabaceae</taxon>
        <taxon>Papilionoideae</taxon>
        <taxon>50 kb inversion clade</taxon>
        <taxon>NPAAA clade</taxon>
        <taxon>Hologalegina</taxon>
        <taxon>IRL clade</taxon>
        <taxon>Fabeae</taxon>
        <taxon>Vicia</taxon>
    </lineage>
</organism>
<feature type="compositionally biased region" description="Basic and acidic residues" evidence="1">
    <location>
        <begin position="39"/>
        <end position="52"/>
    </location>
</feature>
<dbReference type="AlphaFoldDB" id="A0AAV1A4U5"/>
<dbReference type="PANTHER" id="PTHR34666">
    <property type="entry name" value="EXPRESSED PROTEIN"/>
    <property type="match status" value="1"/>
</dbReference>
<gene>
    <name evidence="2" type="ORF">VFH_III123440</name>
</gene>
<protein>
    <submittedName>
        <fullName evidence="2">Uncharacterized protein</fullName>
    </submittedName>
</protein>
<dbReference type="PANTHER" id="PTHR34666:SF7">
    <property type="match status" value="1"/>
</dbReference>
<sequence length="140" mass="16179">MQEQMGTEDFTFPRINDTFPYIIDSPPLWTSSSTSSSSKKGDFYEENLDSKGQRKSFSSIQKGKKSTRELEDEEVVPMDLLWEVFNEEGVEYRSLTIGNTTNNSLIHHAKNKPSMLEMLKVLKKLFSINISHGKSRRRRL</sequence>
<proteinExistence type="predicted"/>
<feature type="region of interest" description="Disordered" evidence="1">
    <location>
        <begin position="20"/>
        <end position="71"/>
    </location>
</feature>
<dbReference type="EMBL" id="OX451738">
    <property type="protein sequence ID" value="CAI8604242.1"/>
    <property type="molecule type" value="Genomic_DNA"/>
</dbReference>